<feature type="compositionally biased region" description="Pro residues" evidence="2">
    <location>
        <begin position="100"/>
        <end position="114"/>
    </location>
</feature>
<accession>A0A1L9TZL6</accession>
<feature type="compositionally biased region" description="Low complexity" evidence="2">
    <location>
        <begin position="115"/>
        <end position="140"/>
    </location>
</feature>
<keyword evidence="1" id="KW-0808">Transferase</keyword>
<dbReference type="RefSeq" id="XP_040708696.1">
    <property type="nucleotide sequence ID" value="XM_040844328.1"/>
</dbReference>
<evidence type="ECO:0000313" key="3">
    <source>
        <dbReference type="EMBL" id="OJJ64890.1"/>
    </source>
</evidence>
<sequence>MALVIMQVEVEAICSRPQPPSPDYSHSIMELQRLDYTELSSSDREIQQAADRQLNTALSQLGFAKITNHPIGRPVVEELFSWDEGNVQISWIDLTFQCISPPPHPTPPQTPHGPPSTDAPSTSPHPSTSTQPHTPASPASGSRGPDRVWLDDLARRRQVLGEWVQRDVLPARAPDRAVADFERRVAGDAVDGVFEVVARGGAGRISSGLPNPIPFRSIALNIYLIFKLDRMKYTVADAQQVISAPTTVLTKYPDVQVLWKCQLSDSTTTSKEAQNSTNSTNSTNSNSNDALTIPTHLTDRILITPWITPSPTSILAHPNTITAVHHGGSNSFHEALAAGVTQVVCPRVEFLGVGVRGNAEAAPRLEGGELGRAICLTMDDGRRMNMGKRALELQGHIAALKGGDGGDVMGLGEGGLRGLSSDVSFPALVAI</sequence>
<dbReference type="VEuPathDB" id="FungiDB:ASPSYDRAFT_26858"/>
<dbReference type="Proteomes" id="UP000184356">
    <property type="component" value="Unassembled WGS sequence"/>
</dbReference>
<proteinExistence type="predicted"/>
<name>A0A1L9TZL6_9EURO</name>
<dbReference type="OrthoDB" id="5835829at2759"/>
<organism evidence="3 4">
    <name type="scientific">Aspergillus sydowii CBS 593.65</name>
    <dbReference type="NCBI Taxonomy" id="1036612"/>
    <lineage>
        <taxon>Eukaryota</taxon>
        <taxon>Fungi</taxon>
        <taxon>Dikarya</taxon>
        <taxon>Ascomycota</taxon>
        <taxon>Pezizomycotina</taxon>
        <taxon>Eurotiomycetes</taxon>
        <taxon>Eurotiomycetidae</taxon>
        <taxon>Eurotiales</taxon>
        <taxon>Aspergillaceae</taxon>
        <taxon>Aspergillus</taxon>
        <taxon>Aspergillus subgen. Nidulantes</taxon>
    </lineage>
</organism>
<dbReference type="Gene3D" id="3.40.50.2000">
    <property type="entry name" value="Glycogen Phosphorylase B"/>
    <property type="match status" value="1"/>
</dbReference>
<dbReference type="STRING" id="1036612.A0A1L9TZL6"/>
<dbReference type="Pfam" id="PF00201">
    <property type="entry name" value="UDPGT"/>
    <property type="match status" value="1"/>
</dbReference>
<evidence type="ECO:0000256" key="1">
    <source>
        <dbReference type="ARBA" id="ARBA00022679"/>
    </source>
</evidence>
<feature type="region of interest" description="Disordered" evidence="2">
    <location>
        <begin position="268"/>
        <end position="290"/>
    </location>
</feature>
<dbReference type="SUPFAM" id="SSF51197">
    <property type="entry name" value="Clavaminate synthase-like"/>
    <property type="match status" value="1"/>
</dbReference>
<dbReference type="GeneID" id="63760401"/>
<dbReference type="AlphaFoldDB" id="A0A1L9TZL6"/>
<protein>
    <submittedName>
        <fullName evidence="3">Uncharacterized protein</fullName>
    </submittedName>
</protein>
<gene>
    <name evidence="3" type="ORF">ASPSYDRAFT_26858</name>
</gene>
<feature type="compositionally biased region" description="Low complexity" evidence="2">
    <location>
        <begin position="275"/>
        <end position="288"/>
    </location>
</feature>
<reference evidence="4" key="1">
    <citation type="journal article" date="2017" name="Genome Biol.">
        <title>Comparative genomics reveals high biological diversity and specific adaptations in the industrially and medically important fungal genus Aspergillus.</title>
        <authorList>
            <person name="de Vries R.P."/>
            <person name="Riley R."/>
            <person name="Wiebenga A."/>
            <person name="Aguilar-Osorio G."/>
            <person name="Amillis S."/>
            <person name="Uchima C.A."/>
            <person name="Anderluh G."/>
            <person name="Asadollahi M."/>
            <person name="Askin M."/>
            <person name="Barry K."/>
            <person name="Battaglia E."/>
            <person name="Bayram O."/>
            <person name="Benocci T."/>
            <person name="Braus-Stromeyer S.A."/>
            <person name="Caldana C."/>
            <person name="Canovas D."/>
            <person name="Cerqueira G.C."/>
            <person name="Chen F."/>
            <person name="Chen W."/>
            <person name="Choi C."/>
            <person name="Clum A."/>
            <person name="Dos Santos R.A."/>
            <person name="Damasio A.R."/>
            <person name="Diallinas G."/>
            <person name="Emri T."/>
            <person name="Fekete E."/>
            <person name="Flipphi M."/>
            <person name="Freyberg S."/>
            <person name="Gallo A."/>
            <person name="Gournas C."/>
            <person name="Habgood R."/>
            <person name="Hainaut M."/>
            <person name="Harispe M.L."/>
            <person name="Henrissat B."/>
            <person name="Hilden K.S."/>
            <person name="Hope R."/>
            <person name="Hossain A."/>
            <person name="Karabika E."/>
            <person name="Karaffa L."/>
            <person name="Karanyi Z."/>
            <person name="Krasevec N."/>
            <person name="Kuo A."/>
            <person name="Kusch H."/>
            <person name="LaButti K."/>
            <person name="Lagendijk E.L."/>
            <person name="Lapidus A."/>
            <person name="Levasseur A."/>
            <person name="Lindquist E."/>
            <person name="Lipzen A."/>
            <person name="Logrieco A.F."/>
            <person name="MacCabe A."/>
            <person name="Maekelae M.R."/>
            <person name="Malavazi I."/>
            <person name="Melin P."/>
            <person name="Meyer V."/>
            <person name="Mielnichuk N."/>
            <person name="Miskei M."/>
            <person name="Molnar A.P."/>
            <person name="Mule G."/>
            <person name="Ngan C.Y."/>
            <person name="Orejas M."/>
            <person name="Orosz E."/>
            <person name="Ouedraogo J.P."/>
            <person name="Overkamp K.M."/>
            <person name="Park H.-S."/>
            <person name="Perrone G."/>
            <person name="Piumi F."/>
            <person name="Punt P.J."/>
            <person name="Ram A.F."/>
            <person name="Ramon A."/>
            <person name="Rauscher S."/>
            <person name="Record E."/>
            <person name="Riano-Pachon D.M."/>
            <person name="Robert V."/>
            <person name="Roehrig J."/>
            <person name="Ruller R."/>
            <person name="Salamov A."/>
            <person name="Salih N.S."/>
            <person name="Samson R.A."/>
            <person name="Sandor E."/>
            <person name="Sanguinetti M."/>
            <person name="Schuetze T."/>
            <person name="Sepcic K."/>
            <person name="Shelest E."/>
            <person name="Sherlock G."/>
            <person name="Sophianopoulou V."/>
            <person name="Squina F.M."/>
            <person name="Sun H."/>
            <person name="Susca A."/>
            <person name="Todd R.B."/>
            <person name="Tsang A."/>
            <person name="Unkles S.E."/>
            <person name="van de Wiele N."/>
            <person name="van Rossen-Uffink D."/>
            <person name="Oliveira J.V."/>
            <person name="Vesth T.C."/>
            <person name="Visser J."/>
            <person name="Yu J.-H."/>
            <person name="Zhou M."/>
            <person name="Andersen M.R."/>
            <person name="Archer D.B."/>
            <person name="Baker S.E."/>
            <person name="Benoit I."/>
            <person name="Brakhage A.A."/>
            <person name="Braus G.H."/>
            <person name="Fischer R."/>
            <person name="Frisvad J.C."/>
            <person name="Goldman G.H."/>
            <person name="Houbraken J."/>
            <person name="Oakley B."/>
            <person name="Pocsi I."/>
            <person name="Scazzocchio C."/>
            <person name="Seiboth B."/>
            <person name="vanKuyk P.A."/>
            <person name="Wortman J."/>
            <person name="Dyer P.S."/>
            <person name="Grigoriev I.V."/>
        </authorList>
    </citation>
    <scope>NUCLEOTIDE SEQUENCE [LARGE SCALE GENOMIC DNA]</scope>
    <source>
        <strain evidence="4">CBS 593.65</strain>
    </source>
</reference>
<dbReference type="InterPro" id="IPR002213">
    <property type="entry name" value="UDP_glucos_trans"/>
</dbReference>
<evidence type="ECO:0000313" key="4">
    <source>
        <dbReference type="Proteomes" id="UP000184356"/>
    </source>
</evidence>
<dbReference type="GO" id="GO:0008194">
    <property type="term" value="F:UDP-glycosyltransferase activity"/>
    <property type="evidence" value="ECO:0007669"/>
    <property type="project" value="InterPro"/>
</dbReference>
<dbReference type="EMBL" id="KV878582">
    <property type="protein sequence ID" value="OJJ64890.1"/>
    <property type="molecule type" value="Genomic_DNA"/>
</dbReference>
<evidence type="ECO:0000256" key="2">
    <source>
        <dbReference type="SAM" id="MobiDB-lite"/>
    </source>
</evidence>
<keyword evidence="4" id="KW-1185">Reference proteome</keyword>
<dbReference type="SUPFAM" id="SSF53756">
    <property type="entry name" value="UDP-Glycosyltransferase/glycogen phosphorylase"/>
    <property type="match status" value="1"/>
</dbReference>
<feature type="region of interest" description="Disordered" evidence="2">
    <location>
        <begin position="98"/>
        <end position="147"/>
    </location>
</feature>